<dbReference type="AlphaFoldDB" id="A0A2Z6QZG4"/>
<comment type="caution">
    <text evidence="2">The sequence shown here is derived from an EMBL/GenBank/DDBJ whole genome shotgun (WGS) entry which is preliminary data.</text>
</comment>
<feature type="region of interest" description="Disordered" evidence="1">
    <location>
        <begin position="38"/>
        <end position="64"/>
    </location>
</feature>
<gene>
    <name evidence="3" type="ORF">RCL2_000928300</name>
    <name evidence="2" type="ORF">RclHR1_25650002</name>
</gene>
<protein>
    <submittedName>
        <fullName evidence="2">Uncharacterized protein</fullName>
    </submittedName>
</protein>
<evidence type="ECO:0000313" key="4">
    <source>
        <dbReference type="Proteomes" id="UP000247702"/>
    </source>
</evidence>
<sequence length="139" mass="16462">MHFFRRVTGKELDLPLNLKECQRLHHDLLQADDKAFEENIPQEVEPSEVERQDVQEQDAIPKEPTQEEIIFKECPVGRDLERQHRNRSLMSKWVGKIPHPDDNPTYTFIQPIAKPEEYKKLPYMPQLIGLIRPKIKEVL</sequence>
<evidence type="ECO:0000313" key="3">
    <source>
        <dbReference type="EMBL" id="GES82054.1"/>
    </source>
</evidence>
<name>A0A2Z6QZG4_9GLOM</name>
<keyword evidence="4" id="KW-1185">Reference proteome</keyword>
<proteinExistence type="predicted"/>
<evidence type="ECO:0000256" key="1">
    <source>
        <dbReference type="SAM" id="MobiDB-lite"/>
    </source>
</evidence>
<dbReference type="EMBL" id="BLAL01000059">
    <property type="protein sequence ID" value="GES82054.1"/>
    <property type="molecule type" value="Genomic_DNA"/>
</dbReference>
<reference evidence="3" key="2">
    <citation type="submission" date="2019-10" db="EMBL/GenBank/DDBJ databases">
        <title>Conservation and host-specific expression of non-tandemly repeated heterogenous ribosome RNA gene in arbuscular mycorrhizal fungi.</title>
        <authorList>
            <person name="Maeda T."/>
            <person name="Kobayashi Y."/>
            <person name="Nakagawa T."/>
            <person name="Ezawa T."/>
            <person name="Yamaguchi K."/>
            <person name="Bino T."/>
            <person name="Nishimoto Y."/>
            <person name="Shigenobu S."/>
            <person name="Kawaguchi M."/>
        </authorList>
    </citation>
    <scope>NUCLEOTIDE SEQUENCE</scope>
    <source>
        <strain evidence="3">HR1</strain>
    </source>
</reference>
<evidence type="ECO:0000313" key="2">
    <source>
        <dbReference type="EMBL" id="GBB95563.1"/>
    </source>
</evidence>
<dbReference type="EMBL" id="BEXD01001741">
    <property type="protein sequence ID" value="GBB95563.1"/>
    <property type="molecule type" value="Genomic_DNA"/>
</dbReference>
<dbReference type="OrthoDB" id="2433375at2759"/>
<feature type="compositionally biased region" description="Basic and acidic residues" evidence="1">
    <location>
        <begin position="48"/>
        <end position="64"/>
    </location>
</feature>
<dbReference type="Proteomes" id="UP000247702">
    <property type="component" value="Unassembled WGS sequence"/>
</dbReference>
<accession>A0A2Z6QZG4</accession>
<dbReference type="Proteomes" id="UP000615446">
    <property type="component" value="Unassembled WGS sequence"/>
</dbReference>
<organism evidence="2 4">
    <name type="scientific">Rhizophagus clarus</name>
    <dbReference type="NCBI Taxonomy" id="94130"/>
    <lineage>
        <taxon>Eukaryota</taxon>
        <taxon>Fungi</taxon>
        <taxon>Fungi incertae sedis</taxon>
        <taxon>Mucoromycota</taxon>
        <taxon>Glomeromycotina</taxon>
        <taxon>Glomeromycetes</taxon>
        <taxon>Glomerales</taxon>
        <taxon>Glomeraceae</taxon>
        <taxon>Rhizophagus</taxon>
    </lineage>
</organism>
<reference evidence="2 4" key="1">
    <citation type="submission" date="2017-11" db="EMBL/GenBank/DDBJ databases">
        <title>The genome of Rhizophagus clarus HR1 reveals common genetic basis of auxotrophy among arbuscular mycorrhizal fungi.</title>
        <authorList>
            <person name="Kobayashi Y."/>
        </authorList>
    </citation>
    <scope>NUCLEOTIDE SEQUENCE [LARGE SCALE GENOMIC DNA]</scope>
    <source>
        <strain evidence="2 4">HR1</strain>
    </source>
</reference>